<organism evidence="2">
    <name type="scientific">Gordonia rubripertincta</name>
    <name type="common">Rhodococcus corallinus</name>
    <dbReference type="NCBI Taxonomy" id="36822"/>
    <lineage>
        <taxon>Bacteria</taxon>
        <taxon>Bacillati</taxon>
        <taxon>Actinomycetota</taxon>
        <taxon>Actinomycetes</taxon>
        <taxon>Mycobacteriales</taxon>
        <taxon>Gordoniaceae</taxon>
        <taxon>Gordonia</taxon>
    </lineage>
</organism>
<keyword evidence="2" id="KW-0614">Plasmid</keyword>
<evidence type="ECO:0000313" key="2">
    <source>
        <dbReference type="EMBL" id="MDG6783097.1"/>
    </source>
</evidence>
<gene>
    <name evidence="2" type="ORF">QBL07_19955</name>
</gene>
<dbReference type="InterPro" id="IPR041458">
    <property type="entry name" value="Rv3651-like_N"/>
</dbReference>
<proteinExistence type="predicted"/>
<dbReference type="AlphaFoldDB" id="A0AAW6R9Z7"/>
<dbReference type="Pfam" id="PF18007">
    <property type="entry name" value="Rv3651-like_N"/>
    <property type="match status" value="1"/>
</dbReference>
<accession>A0AAW6R9Z7</accession>
<reference evidence="2" key="1">
    <citation type="submission" date="2023-04" db="EMBL/GenBank/DDBJ databases">
        <title>Characterization and analysis of the complete genome of Gordonia rubripertincta 112, the degrader of aromatic and aliphatic compounds.</title>
        <authorList>
            <person name="Frantsuzova E."/>
            <person name="Bogun A."/>
            <person name="Delegan Y."/>
        </authorList>
    </citation>
    <scope>NUCLEOTIDE SEQUENCE</scope>
    <source>
        <strain evidence="2">112</strain>
        <plasmid evidence="2">p1517_part_2</plasmid>
    </source>
</reference>
<dbReference type="EMBL" id="JARUXG010000017">
    <property type="protein sequence ID" value="MDG6783097.1"/>
    <property type="molecule type" value="Genomic_DNA"/>
</dbReference>
<geneLocation type="plasmid" evidence="2">
    <name>p1517_part_2</name>
</geneLocation>
<comment type="caution">
    <text evidence="2">The sequence shown here is derived from an EMBL/GenBank/DDBJ whole genome shotgun (WGS) entry which is preliminary data.</text>
</comment>
<protein>
    <submittedName>
        <fullName evidence="2">DUF5593 domain-containing protein</fullName>
    </submittedName>
</protein>
<feature type="domain" description="Rv3651-like N-terminal" evidence="1">
    <location>
        <begin position="3"/>
        <end position="100"/>
    </location>
</feature>
<dbReference type="RefSeq" id="WP_005199722.1">
    <property type="nucleotide sequence ID" value="NZ_JAAXPB010000018.1"/>
</dbReference>
<sequence>MSHWIVVETMGTGAQDEVDASVVFKGGKRSPYTSVDRLRHEVPRGDYTVLAWILKALDTVTTTGKPESAVISHVAVIAEPVFGPNGVVFAVQLWIGDDADSVLPPRRLVGGFEFVYDEELDLAQIHEGPNIERDILGIDGPTQDVTRVAPEVFQYFYDFPREGEIGPFVRDMKAGRLENGAKFDSTLTVRHARDSDDQLRYRCYMTMRAVRLPSRWALRGVVHDINDVEPAEFLAFNRHTARLVANLEEHQTGLGRIDFATGLVTDWLRTPPPPLSAWLTDSPIFHEDEQETIAAAQLALLTRQQERATYRARVRFAGGPTDVWHVAQFTITPDKHGEDGLGFLAVEPLSKEAMAS</sequence>
<evidence type="ECO:0000259" key="1">
    <source>
        <dbReference type="Pfam" id="PF18007"/>
    </source>
</evidence>
<name>A0AAW6R9Z7_GORRU</name>